<keyword evidence="2 6" id="KW-0560">Oxidoreductase</keyword>
<evidence type="ECO:0000256" key="1">
    <source>
        <dbReference type="ARBA" id="ARBA00012502"/>
    </source>
</evidence>
<dbReference type="PANTHER" id="PTHR43774:SF1">
    <property type="entry name" value="PEPTIDE METHIONINE SULFOXIDE REDUCTASE MSRA 2"/>
    <property type="match status" value="1"/>
</dbReference>
<dbReference type="InterPro" id="IPR002569">
    <property type="entry name" value="Met_Sox_Rdtase_MsrA_dom"/>
</dbReference>
<dbReference type="EMBL" id="JBIHSN010000003">
    <property type="protein sequence ID" value="MFH0266887.1"/>
    <property type="molecule type" value="Genomic_DNA"/>
</dbReference>
<evidence type="ECO:0000256" key="3">
    <source>
        <dbReference type="ARBA" id="ARBA00047806"/>
    </source>
</evidence>
<feature type="domain" description="Peptide methionine sulphoxide reductase MsrA" evidence="5">
    <location>
        <begin position="4"/>
        <end position="149"/>
    </location>
</feature>
<comment type="caution">
    <text evidence="6">The sequence shown here is derived from an EMBL/GenBank/DDBJ whole genome shotgun (WGS) entry which is preliminary data.</text>
</comment>
<dbReference type="Gene3D" id="3.30.1060.10">
    <property type="entry name" value="Peptide methionine sulphoxide reductase MsrA"/>
    <property type="match status" value="1"/>
</dbReference>
<dbReference type="RefSeq" id="WP_394608488.1">
    <property type="nucleotide sequence ID" value="NZ_JBIHSJ010000004.1"/>
</dbReference>
<evidence type="ECO:0000256" key="2">
    <source>
        <dbReference type="ARBA" id="ARBA00023002"/>
    </source>
</evidence>
<keyword evidence="7" id="KW-1185">Reference proteome</keyword>
<protein>
    <recommendedName>
        <fullName evidence="1">peptide-methionine (S)-S-oxide reductase</fullName>
        <ecNumber evidence="1">1.8.4.11</ecNumber>
    </recommendedName>
</protein>
<organism evidence="6 7">
    <name type="scientific">Vibrio rumoiensis</name>
    <dbReference type="NCBI Taxonomy" id="76258"/>
    <lineage>
        <taxon>Bacteria</taxon>
        <taxon>Pseudomonadati</taxon>
        <taxon>Pseudomonadota</taxon>
        <taxon>Gammaproteobacteria</taxon>
        <taxon>Vibrionales</taxon>
        <taxon>Vibrionaceae</taxon>
        <taxon>Vibrio</taxon>
    </lineage>
</organism>
<dbReference type="InterPro" id="IPR036509">
    <property type="entry name" value="Met_Sox_Rdtase_MsrA_sf"/>
</dbReference>
<accession>A0ABW7IZG7</accession>
<evidence type="ECO:0000259" key="5">
    <source>
        <dbReference type="Pfam" id="PF01625"/>
    </source>
</evidence>
<proteinExistence type="predicted"/>
<dbReference type="Pfam" id="PF01625">
    <property type="entry name" value="PMSR"/>
    <property type="match status" value="1"/>
</dbReference>
<dbReference type="EC" id="1.8.4.11" evidence="1"/>
<dbReference type="SUPFAM" id="SSF55068">
    <property type="entry name" value="Peptide methionine sulfoxide reductase"/>
    <property type="match status" value="1"/>
</dbReference>
<evidence type="ECO:0000313" key="6">
    <source>
        <dbReference type="EMBL" id="MFH0266887.1"/>
    </source>
</evidence>
<reference evidence="6 7" key="1">
    <citation type="submission" date="2024-10" db="EMBL/GenBank/DDBJ databases">
        <authorList>
            <person name="Yibar A."/>
            <person name="Saticioglu I.B."/>
            <person name="Duman M."/>
            <person name="Ajmi N."/>
            <person name="Gurler F."/>
            <person name="Ay H."/>
            <person name="Onuk E."/>
            <person name="Guler S."/>
            <person name="Romalde J.L."/>
        </authorList>
    </citation>
    <scope>NUCLEOTIDE SEQUENCE [LARGE SCALE GENOMIC DNA]</scope>
    <source>
        <strain evidence="6 7">14-MA-B</strain>
    </source>
</reference>
<comment type="catalytic activity">
    <reaction evidence="3">
        <text>L-methionyl-[protein] + [thioredoxin]-disulfide + H2O = L-methionyl-(S)-S-oxide-[protein] + [thioredoxin]-dithiol</text>
        <dbReference type="Rhea" id="RHEA:14217"/>
        <dbReference type="Rhea" id="RHEA-COMP:10698"/>
        <dbReference type="Rhea" id="RHEA-COMP:10700"/>
        <dbReference type="Rhea" id="RHEA-COMP:12313"/>
        <dbReference type="Rhea" id="RHEA-COMP:12315"/>
        <dbReference type="ChEBI" id="CHEBI:15377"/>
        <dbReference type="ChEBI" id="CHEBI:16044"/>
        <dbReference type="ChEBI" id="CHEBI:29950"/>
        <dbReference type="ChEBI" id="CHEBI:44120"/>
        <dbReference type="ChEBI" id="CHEBI:50058"/>
        <dbReference type="EC" id="1.8.4.11"/>
    </reaction>
</comment>
<dbReference type="GO" id="GO:0008113">
    <property type="term" value="F:peptide-methionine (S)-S-oxide reductase activity"/>
    <property type="evidence" value="ECO:0007669"/>
    <property type="project" value="UniProtKB-EC"/>
</dbReference>
<comment type="catalytic activity">
    <reaction evidence="4">
        <text>[thioredoxin]-disulfide + L-methionine + H2O = L-methionine (S)-S-oxide + [thioredoxin]-dithiol</text>
        <dbReference type="Rhea" id="RHEA:19993"/>
        <dbReference type="Rhea" id="RHEA-COMP:10698"/>
        <dbReference type="Rhea" id="RHEA-COMP:10700"/>
        <dbReference type="ChEBI" id="CHEBI:15377"/>
        <dbReference type="ChEBI" id="CHEBI:29950"/>
        <dbReference type="ChEBI" id="CHEBI:50058"/>
        <dbReference type="ChEBI" id="CHEBI:57844"/>
        <dbReference type="ChEBI" id="CHEBI:58772"/>
        <dbReference type="EC" id="1.8.4.11"/>
    </reaction>
</comment>
<dbReference type="Proteomes" id="UP001607151">
    <property type="component" value="Unassembled WGS sequence"/>
</dbReference>
<sequence length="181" mass="20863">MLKKIALSGSCYWCMEAIFQSLKGVIHVNQGWVAEKSPPTDIDSQDTQQPFYEAIMVKYDSDIISADVLIDIHIHSHSSTHRHPLRHRYPSTVYTYTCDEQSAIRALLQQKNAEFNGQLLTQAQIIGHFKPSQPNMQDYFYNNPDKPFCQTIISPKLKKLLSEFGQWVTPEKTEQIHSHQD</sequence>
<name>A0ABW7IZG7_9VIBR</name>
<dbReference type="PANTHER" id="PTHR43774">
    <property type="entry name" value="PEPTIDE METHIONINE SULFOXIDE REDUCTASE"/>
    <property type="match status" value="1"/>
</dbReference>
<evidence type="ECO:0000256" key="4">
    <source>
        <dbReference type="ARBA" id="ARBA00048782"/>
    </source>
</evidence>
<evidence type="ECO:0000313" key="7">
    <source>
        <dbReference type="Proteomes" id="UP001607151"/>
    </source>
</evidence>
<gene>
    <name evidence="6" type="ORF">ACGRQ9_15685</name>
</gene>